<dbReference type="PANTHER" id="PTHR33451">
    <property type="entry name" value="MALATE-2H(+)/NA(+)-LACTATE ANTIPORTER"/>
    <property type="match status" value="1"/>
</dbReference>
<evidence type="ECO:0000256" key="9">
    <source>
        <dbReference type="SAM" id="Phobius"/>
    </source>
</evidence>
<dbReference type="Proteomes" id="UP000626370">
    <property type="component" value="Unassembled WGS sequence"/>
</dbReference>
<organism evidence="11 12">
    <name type="scientific">Thalassotalea profundi</name>
    <dbReference type="NCBI Taxonomy" id="2036687"/>
    <lineage>
        <taxon>Bacteria</taxon>
        <taxon>Pseudomonadati</taxon>
        <taxon>Pseudomonadota</taxon>
        <taxon>Gammaproteobacteria</taxon>
        <taxon>Alteromonadales</taxon>
        <taxon>Colwelliaceae</taxon>
        <taxon>Thalassotalea</taxon>
    </lineage>
</organism>
<feature type="transmembrane region" description="Helical" evidence="9">
    <location>
        <begin position="459"/>
        <end position="479"/>
    </location>
</feature>
<evidence type="ECO:0000256" key="6">
    <source>
        <dbReference type="ARBA" id="ARBA00022989"/>
    </source>
</evidence>
<dbReference type="InterPro" id="IPR052180">
    <property type="entry name" value="NhaC_Na-H+_Antiporter"/>
</dbReference>
<keyword evidence="3" id="KW-0050">Antiport</keyword>
<comment type="similarity">
    <text evidence="8">Belongs to the NhaC Na(+)/H(+) (TC 2.A.35) antiporter family.</text>
</comment>
<feature type="transmembrane region" description="Helical" evidence="9">
    <location>
        <begin position="374"/>
        <end position="391"/>
    </location>
</feature>
<evidence type="ECO:0000256" key="3">
    <source>
        <dbReference type="ARBA" id="ARBA00022449"/>
    </source>
</evidence>
<keyword evidence="12" id="KW-1185">Reference proteome</keyword>
<evidence type="ECO:0000256" key="7">
    <source>
        <dbReference type="ARBA" id="ARBA00023136"/>
    </source>
</evidence>
<evidence type="ECO:0000256" key="2">
    <source>
        <dbReference type="ARBA" id="ARBA00022448"/>
    </source>
</evidence>
<feature type="transmembrane region" description="Helical" evidence="9">
    <location>
        <begin position="198"/>
        <end position="220"/>
    </location>
</feature>
<evidence type="ECO:0000256" key="1">
    <source>
        <dbReference type="ARBA" id="ARBA00004651"/>
    </source>
</evidence>
<feature type="transmembrane region" description="Helical" evidence="9">
    <location>
        <begin position="115"/>
        <end position="135"/>
    </location>
</feature>
<comment type="caution">
    <text evidence="11">The sequence shown here is derived from an EMBL/GenBank/DDBJ whole genome shotgun (WGS) entry which is preliminary data.</text>
</comment>
<name>A0ABQ3IVP0_9GAMM</name>
<feature type="transmembrane region" description="Helical" evidence="9">
    <location>
        <begin position="81"/>
        <end position="108"/>
    </location>
</feature>
<dbReference type="RefSeq" id="WP_189378772.1">
    <property type="nucleotide sequence ID" value="NZ_BNAH01000011.1"/>
</dbReference>
<evidence type="ECO:0000256" key="8">
    <source>
        <dbReference type="ARBA" id="ARBA00038435"/>
    </source>
</evidence>
<feature type="transmembrane region" description="Helical" evidence="9">
    <location>
        <begin position="240"/>
        <end position="262"/>
    </location>
</feature>
<keyword evidence="7 9" id="KW-0472">Membrane</keyword>
<dbReference type="EMBL" id="BNAH01000011">
    <property type="protein sequence ID" value="GHE95926.1"/>
    <property type="molecule type" value="Genomic_DNA"/>
</dbReference>
<feature type="transmembrane region" description="Helical" evidence="9">
    <location>
        <begin position="433"/>
        <end position="452"/>
    </location>
</feature>
<proteinExistence type="inferred from homology"/>
<evidence type="ECO:0000259" key="10">
    <source>
        <dbReference type="Pfam" id="PF03553"/>
    </source>
</evidence>
<keyword evidence="2" id="KW-0813">Transport</keyword>
<evidence type="ECO:0000256" key="4">
    <source>
        <dbReference type="ARBA" id="ARBA00022475"/>
    </source>
</evidence>
<feature type="transmembrane region" description="Helical" evidence="9">
    <location>
        <begin position="41"/>
        <end position="61"/>
    </location>
</feature>
<dbReference type="InterPro" id="IPR018461">
    <property type="entry name" value="Na/H_Antiport_NhaC-like_C"/>
</dbReference>
<evidence type="ECO:0000313" key="11">
    <source>
        <dbReference type="EMBL" id="GHE95926.1"/>
    </source>
</evidence>
<keyword evidence="6 9" id="KW-1133">Transmembrane helix</keyword>
<evidence type="ECO:0000256" key="5">
    <source>
        <dbReference type="ARBA" id="ARBA00022692"/>
    </source>
</evidence>
<dbReference type="Pfam" id="PF03553">
    <property type="entry name" value="Na_H_antiporter"/>
    <property type="match status" value="1"/>
</dbReference>
<dbReference type="PANTHER" id="PTHR33451:SF3">
    <property type="entry name" value="MALATE-2H(+)_NA(+)-LACTATE ANTIPORTER"/>
    <property type="match status" value="1"/>
</dbReference>
<reference evidence="12" key="1">
    <citation type="journal article" date="2019" name="Int. J. Syst. Evol. Microbiol.">
        <title>The Global Catalogue of Microorganisms (GCM) 10K type strain sequencing project: providing services to taxonomists for standard genome sequencing and annotation.</title>
        <authorList>
            <consortium name="The Broad Institute Genomics Platform"/>
            <consortium name="The Broad Institute Genome Sequencing Center for Infectious Disease"/>
            <person name="Wu L."/>
            <person name="Ma J."/>
        </authorList>
    </citation>
    <scope>NUCLEOTIDE SEQUENCE [LARGE SCALE GENOMIC DNA]</scope>
    <source>
        <strain evidence="12">CGMCC 1.15922</strain>
    </source>
</reference>
<feature type="transmembrane region" description="Helical" evidence="9">
    <location>
        <begin position="12"/>
        <end position="29"/>
    </location>
</feature>
<sequence>MDNVKKASFSQSLFSVGTLLVLVLYGLMLRPLLLEQSPFPLEIVFLLAAIIAIGQLFYLGFSWSSIQMAVTNKLSKAIPTILLLFAIGLLIGSWLISGTIPMLVYYALKIVSPEHIYIIAFLVPIFFSMCTGTSWGSIATIGLVIITVAQVINADLGIVTGAIVGGAYFGDKMSPLSDTTNIAAMASNVELYQHIKSMLFTTLPSAVLAALGFFALDYIYPAQMNSAVTHIESITLFQQTLSAISSLFNFHYLLMLPPIVILYGSITRKPPLPILILSSLIACFLALIFQSIQLDDVVQTLYKGFDIAMIGTGSEIATHIPEHIGVLFNRGGLYALNEPIIITILVFIYVGAIDCISAMSVLVNKLLSGIKRQFSLVAASLFSSAIVNAITSSQYANSFIVGEAFGKKYDQLNISRKVLSRSLEDTGTMIESLVPWSTTAVFIYASLGVAIQDYWHWQLLSLINIPIAFICAFFAIGFFKDEQTGESIYGQ</sequence>
<feature type="domain" description="Na+/H+ antiporter NhaC-like C-terminal" evidence="10">
    <location>
        <begin position="166"/>
        <end position="475"/>
    </location>
</feature>
<accession>A0ABQ3IVP0</accession>
<feature type="transmembrane region" description="Helical" evidence="9">
    <location>
        <begin position="274"/>
        <end position="292"/>
    </location>
</feature>
<protein>
    <submittedName>
        <fullName evidence="11">Na+/H+ antiporter NhaC</fullName>
    </submittedName>
</protein>
<keyword evidence="4" id="KW-1003">Cell membrane</keyword>
<evidence type="ECO:0000313" key="12">
    <source>
        <dbReference type="Proteomes" id="UP000626370"/>
    </source>
</evidence>
<comment type="subcellular location">
    <subcellularLocation>
        <location evidence="1">Cell membrane</location>
        <topology evidence="1">Multi-pass membrane protein</topology>
    </subcellularLocation>
</comment>
<keyword evidence="5 9" id="KW-0812">Transmembrane</keyword>
<gene>
    <name evidence="11" type="ORF">GCM10011501_26900</name>
</gene>
<feature type="transmembrane region" description="Helical" evidence="9">
    <location>
        <begin position="340"/>
        <end position="362"/>
    </location>
</feature>